<dbReference type="EC" id="2.1.1.228" evidence="5"/>
<evidence type="ECO:0000256" key="4">
    <source>
        <dbReference type="ARBA" id="ARBA00011738"/>
    </source>
</evidence>
<evidence type="ECO:0000256" key="2">
    <source>
        <dbReference type="ARBA" id="ARBA00004496"/>
    </source>
</evidence>
<evidence type="ECO:0000256" key="10">
    <source>
        <dbReference type="ARBA" id="ARBA00022691"/>
    </source>
</evidence>
<comment type="subunit">
    <text evidence="4">Homodimer.</text>
</comment>
<keyword evidence="9 16" id="KW-0808">Transferase</keyword>
<proteinExistence type="inferred from homology"/>
<dbReference type="FunFam" id="3.40.1280.10:FF:000001">
    <property type="entry name" value="tRNA (guanine-N(1)-)-methyltransferase"/>
    <property type="match status" value="1"/>
</dbReference>
<evidence type="ECO:0000256" key="6">
    <source>
        <dbReference type="ARBA" id="ARBA00014679"/>
    </source>
</evidence>
<dbReference type="AlphaFoldDB" id="A0A094QSC3"/>
<protein>
    <recommendedName>
        <fullName evidence="6">tRNA (guanine-N(1)-)-methyltransferase</fullName>
        <ecNumber evidence="5">2.1.1.228</ecNumber>
    </recommendedName>
    <alternativeName>
        <fullName evidence="12">M1G-methyltransferase</fullName>
    </alternativeName>
    <alternativeName>
        <fullName evidence="13">tRNA [GM37] methyltransferase</fullName>
    </alternativeName>
</protein>
<dbReference type="InterPro" id="IPR002649">
    <property type="entry name" value="tRNA_m1G_MeTrfase_TrmD"/>
</dbReference>
<sequence length="230" mass="25242">MLKFDVITVFPDYLKPLELSLMGKAIEDGLISVNVKDLRDYTSDKHQTVDDSPYGGGPGMVMKPEPWGEALDEFTTAETILIIPTPSGRPFTQSLATELSTANHIVFACGRYEGIDSRVAEHYKTKIRVEEVSIGDYVLAGGEVAVLVMVEAIARLVPGVLGNQESFADDSFAVGAMENLLEGPIYTRPPVWRDLEVPQVLTSGDHAKISAWKHEQAKLRTAQNRPDLAE</sequence>
<dbReference type="EMBL" id="JNSL01000058">
    <property type="protein sequence ID" value="KGA17596.1"/>
    <property type="molecule type" value="Genomic_DNA"/>
</dbReference>
<comment type="function">
    <text evidence="1">Specifically methylates guanosine-37 in various tRNAs.</text>
</comment>
<dbReference type="Gene3D" id="1.10.1270.20">
    <property type="entry name" value="tRNA(m1g37)methyltransferase, domain 2"/>
    <property type="match status" value="1"/>
</dbReference>
<dbReference type="Gene3D" id="3.40.1280.10">
    <property type="match status" value="1"/>
</dbReference>
<dbReference type="NCBIfam" id="TIGR00088">
    <property type="entry name" value="trmD"/>
    <property type="match status" value="1"/>
</dbReference>
<dbReference type="InterPro" id="IPR023148">
    <property type="entry name" value="tRNA_m1G_MeTrfase_C_sf"/>
</dbReference>
<dbReference type="CDD" id="cd18080">
    <property type="entry name" value="TrmD-like"/>
    <property type="match status" value="1"/>
</dbReference>
<dbReference type="InterPro" id="IPR029026">
    <property type="entry name" value="tRNA_m1G_MTases_N"/>
</dbReference>
<evidence type="ECO:0000256" key="3">
    <source>
        <dbReference type="ARBA" id="ARBA00007630"/>
    </source>
</evidence>
<comment type="subcellular location">
    <subcellularLocation>
        <location evidence="2">Cytoplasm</location>
    </subcellularLocation>
</comment>
<feature type="domain" description="tRNA methyltransferase TRMD/TRM10-type" evidence="15">
    <location>
        <begin position="2"/>
        <end position="229"/>
    </location>
</feature>
<organism evidence="16">
    <name type="scientific">freshwater metagenome</name>
    <dbReference type="NCBI Taxonomy" id="449393"/>
    <lineage>
        <taxon>unclassified sequences</taxon>
        <taxon>metagenomes</taxon>
        <taxon>ecological metagenomes</taxon>
    </lineage>
</organism>
<dbReference type="PANTHER" id="PTHR46417:SF1">
    <property type="entry name" value="TRNA (GUANINE-N(1)-)-METHYLTRANSFERASE"/>
    <property type="match status" value="1"/>
</dbReference>
<dbReference type="HAMAP" id="MF_00605">
    <property type="entry name" value="TrmD"/>
    <property type="match status" value="1"/>
</dbReference>
<comment type="similarity">
    <text evidence="3">Belongs to the RNA methyltransferase TrmD family.</text>
</comment>
<evidence type="ECO:0000256" key="12">
    <source>
        <dbReference type="ARBA" id="ARBA00029736"/>
    </source>
</evidence>
<dbReference type="GO" id="GO:0002939">
    <property type="term" value="P:tRNA N1-guanine methylation"/>
    <property type="evidence" value="ECO:0007669"/>
    <property type="project" value="TreeGrafter"/>
</dbReference>
<evidence type="ECO:0000256" key="11">
    <source>
        <dbReference type="ARBA" id="ARBA00022694"/>
    </source>
</evidence>
<evidence type="ECO:0000313" key="16">
    <source>
        <dbReference type="EMBL" id="KGA17596.1"/>
    </source>
</evidence>
<dbReference type="PIRSF" id="PIRSF000386">
    <property type="entry name" value="tRNA_mtase"/>
    <property type="match status" value="1"/>
</dbReference>
<evidence type="ECO:0000259" key="15">
    <source>
        <dbReference type="Pfam" id="PF01746"/>
    </source>
</evidence>
<evidence type="ECO:0000256" key="5">
    <source>
        <dbReference type="ARBA" id="ARBA00012807"/>
    </source>
</evidence>
<name>A0A094QSC3_9ZZZZ</name>
<keyword evidence="7" id="KW-0963">Cytoplasm</keyword>
<comment type="catalytic activity">
    <reaction evidence="14">
        <text>guanosine(37) in tRNA + S-adenosyl-L-methionine = N(1)-methylguanosine(37) in tRNA + S-adenosyl-L-homocysteine + H(+)</text>
        <dbReference type="Rhea" id="RHEA:36899"/>
        <dbReference type="Rhea" id="RHEA-COMP:10145"/>
        <dbReference type="Rhea" id="RHEA-COMP:10147"/>
        <dbReference type="ChEBI" id="CHEBI:15378"/>
        <dbReference type="ChEBI" id="CHEBI:57856"/>
        <dbReference type="ChEBI" id="CHEBI:59789"/>
        <dbReference type="ChEBI" id="CHEBI:73542"/>
        <dbReference type="ChEBI" id="CHEBI:74269"/>
        <dbReference type="EC" id="2.1.1.228"/>
    </reaction>
</comment>
<dbReference type="InterPro" id="IPR016009">
    <property type="entry name" value="tRNA_MeTrfase_TRMD/TRM10"/>
</dbReference>
<dbReference type="InterPro" id="IPR029028">
    <property type="entry name" value="Alpha/beta_knot_MTases"/>
</dbReference>
<gene>
    <name evidence="16" type="ORF">GM51_10125</name>
</gene>
<dbReference type="PANTHER" id="PTHR46417">
    <property type="entry name" value="TRNA (GUANINE-N(1)-)-METHYLTRANSFERASE"/>
    <property type="match status" value="1"/>
</dbReference>
<evidence type="ECO:0000256" key="9">
    <source>
        <dbReference type="ARBA" id="ARBA00022679"/>
    </source>
</evidence>
<evidence type="ECO:0000256" key="8">
    <source>
        <dbReference type="ARBA" id="ARBA00022603"/>
    </source>
</evidence>
<keyword evidence="10" id="KW-0949">S-adenosyl-L-methionine</keyword>
<dbReference type="GO" id="GO:0005829">
    <property type="term" value="C:cytosol"/>
    <property type="evidence" value="ECO:0007669"/>
    <property type="project" value="TreeGrafter"/>
</dbReference>
<dbReference type="SUPFAM" id="SSF75217">
    <property type="entry name" value="alpha/beta knot"/>
    <property type="match status" value="1"/>
</dbReference>
<dbReference type="Pfam" id="PF01746">
    <property type="entry name" value="tRNA_m1G_MT"/>
    <property type="match status" value="1"/>
</dbReference>
<evidence type="ECO:0000256" key="7">
    <source>
        <dbReference type="ARBA" id="ARBA00022490"/>
    </source>
</evidence>
<evidence type="ECO:0000256" key="14">
    <source>
        <dbReference type="ARBA" id="ARBA00047783"/>
    </source>
</evidence>
<accession>A0A094QSC3</accession>
<evidence type="ECO:0000256" key="1">
    <source>
        <dbReference type="ARBA" id="ARBA00002634"/>
    </source>
</evidence>
<keyword evidence="11" id="KW-0819">tRNA processing</keyword>
<comment type="caution">
    <text evidence="16">The sequence shown here is derived from an EMBL/GenBank/DDBJ whole genome shotgun (WGS) entry which is preliminary data.</text>
</comment>
<evidence type="ECO:0000256" key="13">
    <source>
        <dbReference type="ARBA" id="ARBA00033392"/>
    </source>
</evidence>
<keyword evidence="8 16" id="KW-0489">Methyltransferase</keyword>
<reference evidence="16" key="1">
    <citation type="submission" date="2014-06" db="EMBL/GenBank/DDBJ databases">
        <title>Key roles for freshwater Actinobacteria revealed by deep metagenomic sequencing.</title>
        <authorList>
            <person name="Ghai R."/>
            <person name="Mizuno C.M."/>
            <person name="Picazo A."/>
            <person name="Camacho A."/>
            <person name="Rodriguez-Valera F."/>
        </authorList>
    </citation>
    <scope>NUCLEOTIDE SEQUENCE</scope>
</reference>
<dbReference type="GO" id="GO:0052906">
    <property type="term" value="F:tRNA (guanine(37)-N1)-methyltransferase activity"/>
    <property type="evidence" value="ECO:0007669"/>
    <property type="project" value="UniProtKB-EC"/>
</dbReference>
<dbReference type="NCBIfam" id="NF000648">
    <property type="entry name" value="PRK00026.1"/>
    <property type="match status" value="1"/>
</dbReference>